<evidence type="ECO:0000256" key="2">
    <source>
        <dbReference type="ARBA" id="ARBA00004922"/>
    </source>
</evidence>
<dbReference type="InterPro" id="IPR050749">
    <property type="entry name" value="Glycosyl_Hydrolase_47"/>
</dbReference>
<evidence type="ECO:0000256" key="5">
    <source>
        <dbReference type="ARBA" id="ARBA00023157"/>
    </source>
</evidence>
<organism evidence="8 9">
    <name type="scientific">Gnathostoma spinigerum</name>
    <dbReference type="NCBI Taxonomy" id="75299"/>
    <lineage>
        <taxon>Eukaryota</taxon>
        <taxon>Metazoa</taxon>
        <taxon>Ecdysozoa</taxon>
        <taxon>Nematoda</taxon>
        <taxon>Chromadorea</taxon>
        <taxon>Rhabditida</taxon>
        <taxon>Spirurina</taxon>
        <taxon>Gnathostomatomorpha</taxon>
        <taxon>Gnathostomatoidea</taxon>
        <taxon>Gnathostomatidae</taxon>
        <taxon>Gnathostoma</taxon>
    </lineage>
</organism>
<keyword evidence="6" id="KW-0479">Metal-binding</keyword>
<name>A0ABD6ED92_9BILA</name>
<keyword evidence="4 7" id="KW-0378">Hydrolase</keyword>
<sequence length="163" mass="19327">MFALESMHENNRTRKDELLKLAESIAFTCHESYNRTATKIGPERFWFKGDEEATTKQQNEQYYILRPEAIEGWFYLWRITHKPIYRKWCWDAAVAIENHCKTTNGYSGIRNVYSVPVEKDDVQQSFFLAETLKYLYLTFCDDDVIPLDKWVFNTEAHPIPVTV</sequence>
<dbReference type="PRINTS" id="PR00747">
    <property type="entry name" value="GLYHDRLASE47"/>
</dbReference>
<feature type="binding site" evidence="6">
    <location>
        <position position="154"/>
    </location>
    <ligand>
        <name>Ca(2+)</name>
        <dbReference type="ChEBI" id="CHEBI:29108"/>
    </ligand>
</feature>
<evidence type="ECO:0000256" key="4">
    <source>
        <dbReference type="ARBA" id="ARBA00022801"/>
    </source>
</evidence>
<dbReference type="InterPro" id="IPR001382">
    <property type="entry name" value="Glyco_hydro_47"/>
</dbReference>
<gene>
    <name evidence="8" type="ORF">AB6A40_002050</name>
</gene>
<evidence type="ECO:0000256" key="6">
    <source>
        <dbReference type="PIRSR" id="PIRSR601382-2"/>
    </source>
</evidence>
<comment type="caution">
    <text evidence="8">The sequence shown here is derived from an EMBL/GenBank/DDBJ whole genome shotgun (WGS) entry which is preliminary data.</text>
</comment>
<dbReference type="InterPro" id="IPR012341">
    <property type="entry name" value="6hp_glycosidase-like_sf"/>
</dbReference>
<dbReference type="EC" id="3.2.1.-" evidence="7"/>
<proteinExistence type="inferred from homology"/>
<protein>
    <recommendedName>
        <fullName evidence="7">alpha-1,2-Mannosidase</fullName>
        <ecNumber evidence="7">3.2.1.-</ecNumber>
    </recommendedName>
</protein>
<comment type="pathway">
    <text evidence="2">Protein modification; protein glycosylation.</text>
</comment>
<evidence type="ECO:0000256" key="1">
    <source>
        <dbReference type="ARBA" id="ARBA00001913"/>
    </source>
</evidence>
<comment type="cofactor">
    <cofactor evidence="1 6">
        <name>Ca(2+)</name>
        <dbReference type="ChEBI" id="CHEBI:29108"/>
    </cofactor>
</comment>
<keyword evidence="9" id="KW-1185">Reference proteome</keyword>
<dbReference type="Pfam" id="PF01532">
    <property type="entry name" value="Glyco_hydro_47"/>
    <property type="match status" value="1"/>
</dbReference>
<accession>A0ABD6ED92</accession>
<dbReference type="Proteomes" id="UP001608902">
    <property type="component" value="Unassembled WGS sequence"/>
</dbReference>
<keyword evidence="5" id="KW-1015">Disulfide bond</keyword>
<reference evidence="8 9" key="1">
    <citation type="submission" date="2024-08" db="EMBL/GenBank/DDBJ databases">
        <title>Gnathostoma spinigerum genome.</title>
        <authorList>
            <person name="Gonzalez-Bertolin B."/>
            <person name="Monzon S."/>
            <person name="Zaballos A."/>
            <person name="Jimenez P."/>
            <person name="Dekumyoy P."/>
            <person name="Varona S."/>
            <person name="Cuesta I."/>
            <person name="Sumanam S."/>
            <person name="Adisakwattana P."/>
            <person name="Gasser R.B."/>
            <person name="Hernandez-Gonzalez A."/>
            <person name="Young N.D."/>
            <person name="Perteguer M.J."/>
        </authorList>
    </citation>
    <scope>NUCLEOTIDE SEQUENCE [LARGE SCALE GENOMIC DNA]</scope>
    <source>
        <strain evidence="8">AL3</strain>
        <tissue evidence="8">Liver</tissue>
    </source>
</reference>
<evidence type="ECO:0000256" key="3">
    <source>
        <dbReference type="ARBA" id="ARBA00007658"/>
    </source>
</evidence>
<dbReference type="PANTHER" id="PTHR11742">
    <property type="entry name" value="MANNOSYL-OLIGOSACCHARIDE ALPHA-1,2-MANNOSIDASE-RELATED"/>
    <property type="match status" value="1"/>
</dbReference>
<dbReference type="InterPro" id="IPR036026">
    <property type="entry name" value="Seven-hairpin_glycosidases"/>
</dbReference>
<evidence type="ECO:0000256" key="7">
    <source>
        <dbReference type="RuleBase" id="RU361193"/>
    </source>
</evidence>
<dbReference type="SUPFAM" id="SSF48225">
    <property type="entry name" value="Seven-hairpin glycosidases"/>
    <property type="match status" value="1"/>
</dbReference>
<dbReference type="AlphaFoldDB" id="A0ABD6ED92"/>
<keyword evidence="6" id="KW-0106">Calcium</keyword>
<comment type="similarity">
    <text evidence="3 7">Belongs to the glycosyl hydrolase 47 family.</text>
</comment>
<keyword evidence="7" id="KW-0326">Glycosidase</keyword>
<dbReference type="PANTHER" id="PTHR11742:SF6">
    <property type="entry name" value="MANNOSYL-OLIGOSACCHARIDE ALPHA-1,2-MANNOSIDASE IA-RELATED"/>
    <property type="match status" value="1"/>
</dbReference>
<dbReference type="GO" id="GO:0016798">
    <property type="term" value="F:hydrolase activity, acting on glycosyl bonds"/>
    <property type="evidence" value="ECO:0007669"/>
    <property type="project" value="UniProtKB-KW"/>
</dbReference>
<dbReference type="EMBL" id="JBGFUD010000853">
    <property type="protein sequence ID" value="MFH4975341.1"/>
    <property type="molecule type" value="Genomic_DNA"/>
</dbReference>
<dbReference type="Gene3D" id="1.50.10.10">
    <property type="match status" value="1"/>
</dbReference>
<evidence type="ECO:0000313" key="8">
    <source>
        <dbReference type="EMBL" id="MFH4975341.1"/>
    </source>
</evidence>
<evidence type="ECO:0000313" key="9">
    <source>
        <dbReference type="Proteomes" id="UP001608902"/>
    </source>
</evidence>